<comment type="caution">
    <text evidence="2">The sequence shown here is derived from an EMBL/GenBank/DDBJ whole genome shotgun (WGS) entry which is preliminary data.</text>
</comment>
<feature type="signal peptide" evidence="1">
    <location>
        <begin position="1"/>
        <end position="20"/>
    </location>
</feature>
<keyword evidence="1" id="KW-0732">Signal</keyword>
<proteinExistence type="predicted"/>
<organism evidence="2 3">
    <name type="scientific">Citrobacter freundii</name>
    <dbReference type="NCBI Taxonomy" id="546"/>
    <lineage>
        <taxon>Bacteria</taxon>
        <taxon>Pseudomonadati</taxon>
        <taxon>Pseudomonadota</taxon>
        <taxon>Gammaproteobacteria</taxon>
        <taxon>Enterobacterales</taxon>
        <taxon>Enterobacteriaceae</taxon>
        <taxon>Citrobacter</taxon>
        <taxon>Citrobacter freundii complex</taxon>
    </lineage>
</organism>
<name>A0AAN4ESH6_CITFR</name>
<evidence type="ECO:0008006" key="4">
    <source>
        <dbReference type="Google" id="ProtNLM"/>
    </source>
</evidence>
<dbReference type="RefSeq" id="WP_286633830.1">
    <property type="nucleotide sequence ID" value="NZ_JBJJUN010000008.1"/>
</dbReference>
<evidence type="ECO:0000313" key="2">
    <source>
        <dbReference type="EMBL" id="EMM7456195.1"/>
    </source>
</evidence>
<dbReference type="AlphaFoldDB" id="A0AAN4ESH6"/>
<evidence type="ECO:0000256" key="1">
    <source>
        <dbReference type="SAM" id="SignalP"/>
    </source>
</evidence>
<evidence type="ECO:0000313" key="3">
    <source>
        <dbReference type="Proteomes" id="UP001169574"/>
    </source>
</evidence>
<dbReference type="Proteomes" id="UP001169574">
    <property type="component" value="Unassembled WGS sequence"/>
</dbReference>
<gene>
    <name evidence="2" type="ORF">P7U51_000647</name>
</gene>
<dbReference type="EMBL" id="ABLGCN030000001">
    <property type="protein sequence ID" value="EMM7456195.1"/>
    <property type="molecule type" value="Genomic_DNA"/>
</dbReference>
<accession>A0AAN4ESH6</accession>
<protein>
    <recommendedName>
        <fullName evidence="4">Lipoprotein</fullName>
    </recommendedName>
</protein>
<feature type="chain" id="PRO_5043012333" description="Lipoprotein" evidence="1">
    <location>
        <begin position="21"/>
        <end position="91"/>
    </location>
</feature>
<reference evidence="2" key="1">
    <citation type="submission" date="2024-02" db="EMBL/GenBank/DDBJ databases">
        <authorList>
            <consortium name="Clinical and Environmental Microbiology Branch: Whole genome sequencing antimicrobial resistance pathogens in the healthcare setting"/>
        </authorList>
    </citation>
    <scope>NUCLEOTIDE SEQUENCE</scope>
    <source>
        <strain evidence="2">Whole organism</strain>
    </source>
</reference>
<sequence>MRKNLCLGGLLAVISFASLAQCIDGHWLQDKTQDGRVLELEDGSIWLVQNGGEIDTSLWLSPSNIIVCDGSEMINKDGSESSSVSVKLISH</sequence>